<comment type="caution">
    <text evidence="4">The sequence shown here is derived from an EMBL/GenBank/DDBJ whole genome shotgun (WGS) entry which is preliminary data.</text>
</comment>
<keyword evidence="2" id="KW-1133">Transmembrane helix</keyword>
<dbReference type="GO" id="GO:0016020">
    <property type="term" value="C:membrane"/>
    <property type="evidence" value="ECO:0007669"/>
    <property type="project" value="InterPro"/>
</dbReference>
<name>A0A4U0XZ56_9PEZI</name>
<gene>
    <name evidence="4" type="ORF">B0A55_00620</name>
</gene>
<reference evidence="4 5" key="1">
    <citation type="submission" date="2017-03" db="EMBL/GenBank/DDBJ databases">
        <title>Genomes of endolithic fungi from Antarctica.</title>
        <authorList>
            <person name="Coleine C."/>
            <person name="Masonjones S."/>
            <person name="Stajich J.E."/>
        </authorList>
    </citation>
    <scope>NUCLEOTIDE SEQUENCE [LARGE SCALE GENOMIC DNA]</scope>
    <source>
        <strain evidence="4 5">CCFEE 5184</strain>
    </source>
</reference>
<dbReference type="AlphaFoldDB" id="A0A4U0XZ56"/>
<keyword evidence="2" id="KW-0812">Transmembrane</keyword>
<sequence length="570" mass="61937">MPRPPPDSDSLPLTTLSHKPGQASHARKPSLLPPDHFQDADSASSSFDHLSRDSSRRSSPFAQLPHPDDYNKRASQRAGTGADPAGDGQADVDDRDSDFEHWGSGSDDDDHDDDNEAMPSDLRRPSLRTTHHEAHAPLLPSDKQTGYEHPSSPALTHRRSARFRERGDPEALAKAATRNRYTYAACFLAVSLVSFAVQTETAVYIQHNLGWKKAYCMLYFTHGSWSLLWPTQLLILRLQSYSQPWPAFWRQHTRHLRQTAQMVQHQQLSLSPSQQKASPISYFLRTTALVTCALTIAGGSWYVAVDLTTASDLTAIYNCSAFFAYAFAVPMLHEKLRLSKVVAVAIAIAGVLIVAYGDTGVSKHGSKSGGGSGGPHAPEDEEAGNRALGNLVIGVGSVLYGFYEVLYKRVACPPEGTSPGRGMVFAMTFGSLIGTFTLLVLWIPIPILHFLGWEIFELPTGHTALILLVSVLANAVFSGSFLVLISLTSPVLSSVAALLTIFLVALCDQVLPPPLYSPLTGAAIVGGVLIIGAFGLLCWATYREMGEERRKRGAEEMVEETDGEGEGEEV</sequence>
<feature type="region of interest" description="Disordered" evidence="1">
    <location>
        <begin position="1"/>
        <end position="168"/>
    </location>
</feature>
<dbReference type="PANTHER" id="PTHR19346">
    <property type="entry name" value="SUGAR PHOSPHATE TRANSPORTER DOMAIN-CONTAINING PROTEIN"/>
    <property type="match status" value="1"/>
</dbReference>
<keyword evidence="5" id="KW-1185">Reference proteome</keyword>
<evidence type="ECO:0000256" key="2">
    <source>
        <dbReference type="SAM" id="Phobius"/>
    </source>
</evidence>
<feature type="transmembrane region" description="Helical" evidence="2">
    <location>
        <begin position="315"/>
        <end position="332"/>
    </location>
</feature>
<dbReference type="Proteomes" id="UP000309340">
    <property type="component" value="Unassembled WGS sequence"/>
</dbReference>
<protein>
    <recommendedName>
        <fullName evidence="3">EamA domain-containing protein</fullName>
    </recommendedName>
</protein>
<feature type="compositionally biased region" description="Acidic residues" evidence="1">
    <location>
        <begin position="106"/>
        <end position="116"/>
    </location>
</feature>
<feature type="transmembrane region" description="Helical" evidence="2">
    <location>
        <begin position="523"/>
        <end position="542"/>
    </location>
</feature>
<proteinExistence type="predicted"/>
<dbReference type="SUPFAM" id="SSF103481">
    <property type="entry name" value="Multidrug resistance efflux transporter EmrE"/>
    <property type="match status" value="1"/>
</dbReference>
<feature type="transmembrane region" description="Helical" evidence="2">
    <location>
        <begin position="181"/>
        <end position="197"/>
    </location>
</feature>
<dbReference type="InterPro" id="IPR037185">
    <property type="entry name" value="EmrE-like"/>
</dbReference>
<feature type="transmembrane region" description="Helical" evidence="2">
    <location>
        <begin position="387"/>
        <end position="403"/>
    </location>
</feature>
<feature type="domain" description="EamA" evidence="3">
    <location>
        <begin position="281"/>
        <end position="355"/>
    </location>
</feature>
<dbReference type="PANTHER" id="PTHR19346:SF4">
    <property type="entry name" value="SUGAR PHOSPHATE TRANSPORTER DOMAIN-CONTAINING PROTEIN"/>
    <property type="match status" value="1"/>
</dbReference>
<evidence type="ECO:0000313" key="5">
    <source>
        <dbReference type="Proteomes" id="UP000309340"/>
    </source>
</evidence>
<feature type="transmembrane region" description="Helical" evidence="2">
    <location>
        <begin position="339"/>
        <end position="357"/>
    </location>
</feature>
<dbReference type="EMBL" id="NAJQ01000011">
    <property type="protein sequence ID" value="TKA83342.1"/>
    <property type="molecule type" value="Genomic_DNA"/>
</dbReference>
<dbReference type="InterPro" id="IPR026505">
    <property type="entry name" value="Solute_c_fam_35_mem_F3/F4"/>
</dbReference>
<keyword evidence="2" id="KW-0472">Membrane</keyword>
<evidence type="ECO:0000313" key="4">
    <source>
        <dbReference type="EMBL" id="TKA83342.1"/>
    </source>
</evidence>
<feature type="compositionally biased region" description="Acidic residues" evidence="1">
    <location>
        <begin position="556"/>
        <end position="570"/>
    </location>
</feature>
<feature type="compositionally biased region" description="Low complexity" evidence="1">
    <location>
        <begin position="8"/>
        <end position="17"/>
    </location>
</feature>
<evidence type="ECO:0000256" key="1">
    <source>
        <dbReference type="SAM" id="MobiDB-lite"/>
    </source>
</evidence>
<evidence type="ECO:0000259" key="3">
    <source>
        <dbReference type="Pfam" id="PF00892"/>
    </source>
</evidence>
<accession>A0A4U0XZ56</accession>
<feature type="transmembrane region" description="Helical" evidence="2">
    <location>
        <begin position="491"/>
        <end position="511"/>
    </location>
</feature>
<feature type="transmembrane region" description="Helical" evidence="2">
    <location>
        <begin position="424"/>
        <end position="445"/>
    </location>
</feature>
<feature type="region of interest" description="Disordered" evidence="1">
    <location>
        <begin position="550"/>
        <end position="570"/>
    </location>
</feature>
<dbReference type="OrthoDB" id="10062838at2759"/>
<dbReference type="InterPro" id="IPR000620">
    <property type="entry name" value="EamA_dom"/>
</dbReference>
<dbReference type="Pfam" id="PF00892">
    <property type="entry name" value="EamA"/>
    <property type="match status" value="1"/>
</dbReference>
<organism evidence="4 5">
    <name type="scientific">Friedmanniomyces simplex</name>
    <dbReference type="NCBI Taxonomy" id="329884"/>
    <lineage>
        <taxon>Eukaryota</taxon>
        <taxon>Fungi</taxon>
        <taxon>Dikarya</taxon>
        <taxon>Ascomycota</taxon>
        <taxon>Pezizomycotina</taxon>
        <taxon>Dothideomycetes</taxon>
        <taxon>Dothideomycetidae</taxon>
        <taxon>Mycosphaerellales</taxon>
        <taxon>Teratosphaeriaceae</taxon>
        <taxon>Friedmanniomyces</taxon>
    </lineage>
</organism>
<feature type="transmembrane region" description="Helical" evidence="2">
    <location>
        <begin position="282"/>
        <end position="303"/>
    </location>
</feature>
<feature type="transmembrane region" description="Helical" evidence="2">
    <location>
        <begin position="465"/>
        <end position="484"/>
    </location>
</feature>